<dbReference type="OrthoDB" id="292964at2759"/>
<dbReference type="GO" id="GO:0004843">
    <property type="term" value="F:cysteine-type deubiquitinase activity"/>
    <property type="evidence" value="ECO:0007669"/>
    <property type="project" value="InterPro"/>
</dbReference>
<evidence type="ECO:0000259" key="2">
    <source>
        <dbReference type="PROSITE" id="PS50235"/>
    </source>
</evidence>
<reference evidence="3" key="1">
    <citation type="submission" date="2013-12" db="EMBL/GenBank/DDBJ databases">
        <authorList>
            <person name="Omoto C.K."/>
            <person name="Sibley D."/>
            <person name="Venepally P."/>
            <person name="Hadjithomas M."/>
            <person name="Karamycheva S."/>
            <person name="Brunk B."/>
            <person name="Roos D."/>
            <person name="Caler E."/>
            <person name="Lorenzi H."/>
        </authorList>
    </citation>
    <scope>NUCLEOTIDE SEQUENCE</scope>
</reference>
<dbReference type="InterPro" id="IPR001394">
    <property type="entry name" value="Peptidase_C19_UCH"/>
</dbReference>
<dbReference type="SUPFAM" id="SSF54001">
    <property type="entry name" value="Cysteine proteinases"/>
    <property type="match status" value="1"/>
</dbReference>
<dbReference type="Gene3D" id="3.90.70.10">
    <property type="entry name" value="Cysteine proteinases"/>
    <property type="match status" value="1"/>
</dbReference>
<name>A0A023B1H2_GRENI</name>
<feature type="region of interest" description="Disordered" evidence="1">
    <location>
        <begin position="898"/>
        <end position="936"/>
    </location>
</feature>
<dbReference type="GO" id="GO:0016579">
    <property type="term" value="P:protein deubiquitination"/>
    <property type="evidence" value="ECO:0007669"/>
    <property type="project" value="InterPro"/>
</dbReference>
<dbReference type="eggNOG" id="KOG1870">
    <property type="taxonomic scope" value="Eukaryota"/>
</dbReference>
<dbReference type="InterPro" id="IPR050185">
    <property type="entry name" value="Ub_carboxyl-term_hydrolase"/>
</dbReference>
<dbReference type="VEuPathDB" id="CryptoDB:GNI_130380"/>
<feature type="compositionally biased region" description="Polar residues" evidence="1">
    <location>
        <begin position="779"/>
        <end position="789"/>
    </location>
</feature>
<protein>
    <submittedName>
        <fullName evidence="3">Ubiquitin carboxyl-terminal hydrolase</fullName>
    </submittedName>
</protein>
<dbReference type="InterPro" id="IPR018200">
    <property type="entry name" value="USP_CS"/>
</dbReference>
<sequence>MGASAESNGRNSEQINSWYTIEAGCSESMTGGARSPEVRNSSNMSSSYEFDYFTGASHKFDGATHKSDSASHEYSSARPTSAQSERRERMDYRVLNEQEWKDWLEIRSRFQYDTLLDMYDLGSGGLGSTGLGSSGLGAVARTGSNSSEIETNPLEVEVMVLNNSKAEDSLEGGQVELVVSEKEMDALVENKCVLLPTFVTTDCDSEQYVLRTRPRWRGFRRLLLSRRTSVRKLIGSFWDSRRFIPTLLVSGKYYSLAMCAKQGKAGALDSGGVESMDVEEPADVEIGDLAGQVRFLLVDLKSNKVEMVLVPERASRSPEKERAAALCESGLSERILASGGVCGLSNLGNTCYMNSAIQCLSHCVPLTLWYLNERYKSCINQDNPLGTGGRLASAYASTLRKLWTVGARRCEPSALKKVVGAYCPMFRGYDQQDAQEFIAYLLDGLHEDGNVVTSKPYVEKPEIVVTQDGQVNVNGYGKERVARSLAPAGSLATAGSLAAAEDVVEDLLGECAWEGHVLRNKSHVVDLFHGLLKSRLHCDVCRTTLVTYDPMMYASLTIPRFRTCVFAVALFMPRYVKAIAFYLAVDYREEVIMTAGSVADQLTIIVEKEEHQIKSKILEYFNPPVDAPAPTADSPGSSLPSSGPVSRTRKNVPEFRHCQAVVNAVFIKTPTSVQRAFSSDSQDNKRKKLRSPHDDSGPRYTSKIHVVPALCNPDGLSANADYNRLLITITPAYEPPPAGELWTHAATTTGLPTASSSSSSAAASPPLPPLNGGLSNGGQPSTGSSSFYNGTLIPTERSSLGPKRRPSYPLLLSFCLPYPTTLILGQTSMTFQYYAPLQDNTDVGALVANIVVPQLMEDYSKSVCRLCIPREGNARSKLRARVEKLLAKSEYVISAVTRTRARKQGRGSRSTSVKRRSSYGSAHNASGGEVSQSDEAVDKPVRFYANQYSRQPSDGTPPDQSMEAEPLLGQQWIDQFRLSDSSLNHLCFTVPDFDLANLGFGATHNPPILSGCDMTRVANEYQLFEVVRNDLPDIPQDIAETCSWLKKHIAPSPRPGPPVYQWKYTLKEER</sequence>
<feature type="region of interest" description="Disordered" evidence="1">
    <location>
        <begin position="62"/>
        <end position="89"/>
    </location>
</feature>
<dbReference type="PANTHER" id="PTHR21646">
    <property type="entry name" value="UBIQUITIN CARBOXYL-TERMINAL HYDROLASE"/>
    <property type="match status" value="1"/>
</dbReference>
<dbReference type="RefSeq" id="XP_011132141.1">
    <property type="nucleotide sequence ID" value="XM_011133839.1"/>
</dbReference>
<organism evidence="3 4">
    <name type="scientific">Gregarina niphandrodes</name>
    <name type="common">Septate eugregarine</name>
    <dbReference type="NCBI Taxonomy" id="110365"/>
    <lineage>
        <taxon>Eukaryota</taxon>
        <taxon>Sar</taxon>
        <taxon>Alveolata</taxon>
        <taxon>Apicomplexa</taxon>
        <taxon>Conoidasida</taxon>
        <taxon>Gregarinasina</taxon>
        <taxon>Eugregarinorida</taxon>
        <taxon>Gregarinidae</taxon>
        <taxon>Gregarina</taxon>
    </lineage>
</organism>
<accession>A0A023B1H2</accession>
<dbReference type="Proteomes" id="UP000019763">
    <property type="component" value="Unassembled WGS sequence"/>
</dbReference>
<feature type="region of interest" description="Disordered" evidence="1">
    <location>
        <begin position="675"/>
        <end position="701"/>
    </location>
</feature>
<proteinExistence type="predicted"/>
<feature type="region of interest" description="Disordered" evidence="1">
    <location>
        <begin position="749"/>
        <end position="789"/>
    </location>
</feature>
<dbReference type="AlphaFoldDB" id="A0A023B1H2"/>
<feature type="compositionally biased region" description="Low complexity" evidence="1">
    <location>
        <begin position="749"/>
        <end position="764"/>
    </location>
</feature>
<evidence type="ECO:0000313" key="3">
    <source>
        <dbReference type="EMBL" id="EZG47880.1"/>
    </source>
</evidence>
<dbReference type="InterPro" id="IPR028889">
    <property type="entry name" value="USP"/>
</dbReference>
<feature type="compositionally biased region" description="Low complexity" evidence="1">
    <location>
        <begin position="634"/>
        <end position="646"/>
    </location>
</feature>
<keyword evidence="3" id="KW-0378">Hydrolase</keyword>
<feature type="compositionally biased region" description="Polar residues" evidence="1">
    <location>
        <begin position="918"/>
        <end position="934"/>
    </location>
</feature>
<evidence type="ECO:0000313" key="4">
    <source>
        <dbReference type="Proteomes" id="UP000019763"/>
    </source>
</evidence>
<keyword evidence="4" id="KW-1185">Reference proteome</keyword>
<feature type="compositionally biased region" description="Polar residues" evidence="1">
    <location>
        <begin position="72"/>
        <end position="83"/>
    </location>
</feature>
<dbReference type="GeneID" id="22914563"/>
<gene>
    <name evidence="3" type="ORF">GNI_130380</name>
</gene>
<feature type="region of interest" description="Disordered" evidence="1">
    <location>
        <begin position="629"/>
        <end position="650"/>
    </location>
</feature>
<dbReference type="PROSITE" id="PS50235">
    <property type="entry name" value="USP_3"/>
    <property type="match status" value="1"/>
</dbReference>
<feature type="domain" description="USP" evidence="2">
    <location>
        <begin position="342"/>
        <end position="817"/>
    </location>
</feature>
<feature type="compositionally biased region" description="Basic and acidic residues" evidence="1">
    <location>
        <begin position="62"/>
        <end position="71"/>
    </location>
</feature>
<evidence type="ECO:0000256" key="1">
    <source>
        <dbReference type="SAM" id="MobiDB-lite"/>
    </source>
</evidence>
<comment type="caution">
    <text evidence="3">The sequence shown here is derived from an EMBL/GenBank/DDBJ whole genome shotgun (WGS) entry which is preliminary data.</text>
</comment>
<dbReference type="PROSITE" id="PS00972">
    <property type="entry name" value="USP_1"/>
    <property type="match status" value="1"/>
</dbReference>
<dbReference type="InterPro" id="IPR038765">
    <property type="entry name" value="Papain-like_cys_pep_sf"/>
</dbReference>
<dbReference type="Pfam" id="PF00443">
    <property type="entry name" value="UCH"/>
    <property type="match status" value="1"/>
</dbReference>
<dbReference type="EMBL" id="AFNH02000973">
    <property type="protein sequence ID" value="EZG47880.1"/>
    <property type="molecule type" value="Genomic_DNA"/>
</dbReference>
<feature type="compositionally biased region" description="Basic residues" evidence="1">
    <location>
        <begin position="899"/>
        <end position="917"/>
    </location>
</feature>